<dbReference type="Pfam" id="PF03069">
    <property type="entry name" value="FmdA_AmdA"/>
    <property type="match status" value="2"/>
</dbReference>
<dbReference type="InterPro" id="IPR004304">
    <property type="entry name" value="FmdA_AmdA"/>
</dbReference>
<evidence type="ECO:0008006" key="4">
    <source>
        <dbReference type="Google" id="ProtNLM"/>
    </source>
</evidence>
<dbReference type="STRING" id="105231.A0A1Y1IGH4"/>
<dbReference type="SUPFAM" id="SSF141130">
    <property type="entry name" value="Acetamidase/Formamidase-like"/>
    <property type="match status" value="1"/>
</dbReference>
<protein>
    <recommendedName>
        <fullName evidence="4">Acetamidase/formamidase</fullName>
    </recommendedName>
</protein>
<dbReference type="Proteomes" id="UP000054558">
    <property type="component" value="Unassembled WGS sequence"/>
</dbReference>
<organism evidence="2 3">
    <name type="scientific">Klebsormidium nitens</name>
    <name type="common">Green alga</name>
    <name type="synonym">Ulothrix nitens</name>
    <dbReference type="NCBI Taxonomy" id="105231"/>
    <lineage>
        <taxon>Eukaryota</taxon>
        <taxon>Viridiplantae</taxon>
        <taxon>Streptophyta</taxon>
        <taxon>Klebsormidiophyceae</taxon>
        <taxon>Klebsormidiales</taxon>
        <taxon>Klebsormidiaceae</taxon>
        <taxon>Klebsormidium</taxon>
    </lineage>
</organism>
<evidence type="ECO:0000313" key="3">
    <source>
        <dbReference type="Proteomes" id="UP000054558"/>
    </source>
</evidence>
<feature type="signal peptide" evidence="1">
    <location>
        <begin position="1"/>
        <end position="27"/>
    </location>
</feature>
<name>A0A1Y1IGH4_KLENI</name>
<accession>A0A1Y1IGH4</accession>
<evidence type="ECO:0000256" key="1">
    <source>
        <dbReference type="SAM" id="SignalP"/>
    </source>
</evidence>
<dbReference type="PANTHER" id="PTHR31891:SF1">
    <property type="entry name" value="FORMAMIDASE C869.04-RELATED"/>
    <property type="match status" value="1"/>
</dbReference>
<dbReference type="Gene3D" id="2.60.120.580">
    <property type="entry name" value="Acetamidase/Formamidase-like domains"/>
    <property type="match status" value="1"/>
</dbReference>
<reference evidence="2 3" key="1">
    <citation type="journal article" date="2014" name="Nat. Commun.">
        <title>Klebsormidium flaccidum genome reveals primary factors for plant terrestrial adaptation.</title>
        <authorList>
            <person name="Hori K."/>
            <person name="Maruyama F."/>
            <person name="Fujisawa T."/>
            <person name="Togashi T."/>
            <person name="Yamamoto N."/>
            <person name="Seo M."/>
            <person name="Sato S."/>
            <person name="Yamada T."/>
            <person name="Mori H."/>
            <person name="Tajima N."/>
            <person name="Moriyama T."/>
            <person name="Ikeuchi M."/>
            <person name="Watanabe M."/>
            <person name="Wada H."/>
            <person name="Kobayashi K."/>
            <person name="Saito M."/>
            <person name="Masuda T."/>
            <person name="Sasaki-Sekimoto Y."/>
            <person name="Mashiguchi K."/>
            <person name="Awai K."/>
            <person name="Shimojima M."/>
            <person name="Masuda S."/>
            <person name="Iwai M."/>
            <person name="Nobusawa T."/>
            <person name="Narise T."/>
            <person name="Kondo S."/>
            <person name="Saito H."/>
            <person name="Sato R."/>
            <person name="Murakawa M."/>
            <person name="Ihara Y."/>
            <person name="Oshima-Yamada Y."/>
            <person name="Ohtaka K."/>
            <person name="Satoh M."/>
            <person name="Sonobe K."/>
            <person name="Ishii M."/>
            <person name="Ohtani R."/>
            <person name="Kanamori-Sato M."/>
            <person name="Honoki R."/>
            <person name="Miyazaki D."/>
            <person name="Mochizuki H."/>
            <person name="Umetsu J."/>
            <person name="Higashi K."/>
            <person name="Shibata D."/>
            <person name="Kamiya Y."/>
            <person name="Sato N."/>
            <person name="Nakamura Y."/>
            <person name="Tabata S."/>
            <person name="Ida S."/>
            <person name="Kurokawa K."/>
            <person name="Ohta H."/>
        </authorList>
    </citation>
    <scope>NUCLEOTIDE SEQUENCE [LARGE SCALE GENOMIC DNA]</scope>
    <source>
        <strain evidence="2 3">NIES-2285</strain>
    </source>
</reference>
<dbReference type="PANTHER" id="PTHR31891">
    <property type="entry name" value="FORMAMIDASE C869.04-RELATED"/>
    <property type="match status" value="1"/>
</dbReference>
<keyword evidence="1" id="KW-0732">Signal</keyword>
<gene>
    <name evidence="2" type="ORF">KFL_005820040</name>
</gene>
<dbReference type="GO" id="GO:0016811">
    <property type="term" value="F:hydrolase activity, acting on carbon-nitrogen (but not peptide) bonds, in linear amides"/>
    <property type="evidence" value="ECO:0007669"/>
    <property type="project" value="InterPro"/>
</dbReference>
<sequence>MACKTRLSAALAITLLLAAASWQTTSAQAIVSDVCATPSTTVLKANASTVTRGVFSPTIAPVAHIQSGEIIIGECVTQRGSNDYAKLIKGDPGVEDIFFQATGSNRSNSYNVQAGNGGHILTGPIQVCGAKAGDVLKVEILALDPRKNPSTGKCYGANTQGTSGYPAQVTNTSGVNFTDSAIIIYDVIADETGQWGYPVYQFMVPSTVIGPDGKTGGQVYPHPVNYGVPGANGAFDPSHLGFLKRLAPANALDYGKNSTSPIIGASSGPPSNFGGNIDNWRIGAGVTIYYKVQVDGGLLSFGDCHAAEGDSELSGNAIEASLTGTFRITTLPEATLPAALKNMKAPVMETKDYILVHGFAYNDYISELTKPR</sequence>
<feature type="chain" id="PRO_5013186156" description="Acetamidase/formamidase" evidence="1">
    <location>
        <begin position="28"/>
        <end position="372"/>
    </location>
</feature>
<proteinExistence type="predicted"/>
<dbReference type="OrthoDB" id="506331at2759"/>
<keyword evidence="3" id="KW-1185">Reference proteome</keyword>
<evidence type="ECO:0000313" key="2">
    <source>
        <dbReference type="EMBL" id="GAQ89960.1"/>
    </source>
</evidence>
<dbReference type="EMBL" id="DF237531">
    <property type="protein sequence ID" value="GAQ89960.1"/>
    <property type="molecule type" value="Genomic_DNA"/>
</dbReference>
<dbReference type="AlphaFoldDB" id="A0A1Y1IGH4"/>